<dbReference type="GO" id="GO:0016887">
    <property type="term" value="F:ATP hydrolysis activity"/>
    <property type="evidence" value="ECO:0007669"/>
    <property type="project" value="InterPro"/>
</dbReference>
<dbReference type="EMBL" id="CP062008">
    <property type="protein sequence ID" value="QPG69450.1"/>
    <property type="molecule type" value="Genomic_DNA"/>
</dbReference>
<dbReference type="Proteomes" id="UP000309231">
    <property type="component" value="Chromosome"/>
</dbReference>
<dbReference type="SUPFAM" id="SSF48452">
    <property type="entry name" value="TPR-like"/>
    <property type="match status" value="1"/>
</dbReference>
<evidence type="ECO:0000256" key="3">
    <source>
        <dbReference type="ARBA" id="ARBA00023054"/>
    </source>
</evidence>
<reference evidence="7 8" key="2">
    <citation type="journal article" date="2019" name="Sci. Rep.">
        <title>Insight into the biology of Mycobacterium mucogenicum and Mycobacterium neoaurum clade members.</title>
        <authorList>
            <person name="Behra P.R.K."/>
            <person name="Pettersson B.M.F."/>
            <person name="Ramesh M."/>
            <person name="Dasgupta S."/>
            <person name="Kirsebom L.A."/>
        </authorList>
    </citation>
    <scope>NUCLEOTIDE SEQUENCE [LARGE SCALE GENOMIC DNA]</scope>
    <source>
        <strain evidence="7 8">DSM 44124</strain>
    </source>
</reference>
<feature type="domain" description="AAA+ ATPase" evidence="6">
    <location>
        <begin position="168"/>
        <end position="304"/>
    </location>
</feature>
<dbReference type="PANTHER" id="PTHR23077">
    <property type="entry name" value="AAA-FAMILY ATPASE"/>
    <property type="match status" value="1"/>
</dbReference>
<feature type="compositionally biased region" description="Pro residues" evidence="5">
    <location>
        <begin position="73"/>
        <end position="102"/>
    </location>
</feature>
<dbReference type="Pfam" id="PF00004">
    <property type="entry name" value="AAA"/>
    <property type="match status" value="1"/>
</dbReference>
<dbReference type="InterPro" id="IPR050168">
    <property type="entry name" value="AAA_ATPase_domain"/>
</dbReference>
<dbReference type="InterPro" id="IPR027417">
    <property type="entry name" value="P-loop_NTPase"/>
</dbReference>
<evidence type="ECO:0000256" key="4">
    <source>
        <dbReference type="RuleBase" id="RU003651"/>
    </source>
</evidence>
<dbReference type="RefSeq" id="WP_082371137.1">
    <property type="nucleotide sequence ID" value="NZ_ANBS01000004.1"/>
</dbReference>
<dbReference type="KEGG" id="mmuc:C1S78_029570"/>
<reference evidence="7 8" key="1">
    <citation type="journal article" date="2019" name="BMC Evol. Biol.">
        <title>Comparative genomics of Mycobacterium mucogenicum and Mycobacterium neoaurum clade members emphasizing tRNA and non-coding RNA.</title>
        <authorList>
            <person name="Behra P.R.K."/>
            <person name="Pettersson B.M.F."/>
            <person name="Das S."/>
            <person name="Dasgupta S."/>
            <person name="Kirsebom L.A."/>
        </authorList>
    </citation>
    <scope>NUCLEOTIDE SEQUENCE [LARGE SCALE GENOMIC DNA]</scope>
    <source>
        <strain evidence="7 8">DSM 44124</strain>
    </source>
</reference>
<dbReference type="Gene3D" id="3.40.50.300">
    <property type="entry name" value="P-loop containing nucleotide triphosphate hydrolases"/>
    <property type="match status" value="1"/>
</dbReference>
<dbReference type="SUPFAM" id="SSF52540">
    <property type="entry name" value="P-loop containing nucleoside triphosphate hydrolases"/>
    <property type="match status" value="1"/>
</dbReference>
<evidence type="ECO:0000256" key="5">
    <source>
        <dbReference type="SAM" id="MobiDB-lite"/>
    </source>
</evidence>
<dbReference type="Pfam" id="PF17862">
    <property type="entry name" value="AAA_lid_3"/>
    <property type="match status" value="1"/>
</dbReference>
<dbReference type="InterPro" id="IPR003960">
    <property type="entry name" value="ATPase_AAA_CS"/>
</dbReference>
<evidence type="ECO:0000256" key="2">
    <source>
        <dbReference type="ARBA" id="ARBA00022840"/>
    </source>
</evidence>
<organism evidence="7 8">
    <name type="scientific">Mycolicibacterium mucogenicum DSM 44124</name>
    <dbReference type="NCBI Taxonomy" id="1226753"/>
    <lineage>
        <taxon>Bacteria</taxon>
        <taxon>Bacillati</taxon>
        <taxon>Actinomycetota</taxon>
        <taxon>Actinomycetes</taxon>
        <taxon>Mycobacteriales</taxon>
        <taxon>Mycobacteriaceae</taxon>
        <taxon>Mycolicibacterium</taxon>
    </lineage>
</organism>
<sequence>MAVDPQVLAAIDRAVRADPANRALRLHLVDLLLDDGQHAAALGHCEVLLQQSPDDADALGRKAKALSQFGLPPVDPPATPPAAPPAPPTPPAPPVPPAPPASPSHEPAWATTEEDDDVISASDLIDIVRPELTLADVAGMEDVKERLRMGFLEPMRNEELRRSFGHTLRSSLLLWGPPGCGKTFLAKSLAGELGLYFIHVGIADVLDKWLGNSERNIKNVFDEARQLRPTVLFIDELDALGHKRAQTSSYIRSIVNQLLLELDGAASDNEGLLVLGATNQVWDIDPALLRPGRFDRKVLVLPPDQPARQAILAHHLRHSPTGPLDLARIAARTDGYSGADLAGLCRRAVEFALHESVRRGTTQPVTQSHLEAALRDTPPSTGAWFSLAQNYVAFAENREEFGELEQYLHGRKRRR</sequence>
<name>A0A8E4R8D5_MYCMU</name>
<dbReference type="GO" id="GO:0005524">
    <property type="term" value="F:ATP binding"/>
    <property type="evidence" value="ECO:0007669"/>
    <property type="project" value="UniProtKB-KW"/>
</dbReference>
<gene>
    <name evidence="7" type="ORF">C1S78_029570</name>
</gene>
<evidence type="ECO:0000313" key="7">
    <source>
        <dbReference type="EMBL" id="QPG69450.1"/>
    </source>
</evidence>
<dbReference type="FunFam" id="3.40.50.300:FF:001025">
    <property type="entry name" value="ATPase family, AAA domain-containing 2B"/>
    <property type="match status" value="1"/>
</dbReference>
<evidence type="ECO:0000256" key="1">
    <source>
        <dbReference type="ARBA" id="ARBA00022741"/>
    </source>
</evidence>
<keyword evidence="8" id="KW-1185">Reference proteome</keyword>
<evidence type="ECO:0000313" key="8">
    <source>
        <dbReference type="Proteomes" id="UP000309231"/>
    </source>
</evidence>
<keyword evidence="1 4" id="KW-0547">Nucleotide-binding</keyword>
<dbReference type="Gene3D" id="1.10.8.60">
    <property type="match status" value="1"/>
</dbReference>
<dbReference type="PANTHER" id="PTHR23077:SF171">
    <property type="entry name" value="NUCLEAR VALOSIN-CONTAINING PROTEIN-LIKE"/>
    <property type="match status" value="1"/>
</dbReference>
<keyword evidence="2 4" id="KW-0067">ATP-binding</keyword>
<dbReference type="InterPro" id="IPR011990">
    <property type="entry name" value="TPR-like_helical_dom_sf"/>
</dbReference>
<keyword evidence="3" id="KW-0175">Coiled coil</keyword>
<dbReference type="InterPro" id="IPR003959">
    <property type="entry name" value="ATPase_AAA_core"/>
</dbReference>
<protein>
    <submittedName>
        <fullName evidence="7">ATP-binding protein</fullName>
    </submittedName>
</protein>
<dbReference type="PROSITE" id="PS00674">
    <property type="entry name" value="AAA"/>
    <property type="match status" value="1"/>
</dbReference>
<dbReference type="InterPro" id="IPR003593">
    <property type="entry name" value="AAA+_ATPase"/>
</dbReference>
<feature type="region of interest" description="Disordered" evidence="5">
    <location>
        <begin position="68"/>
        <end position="114"/>
    </location>
</feature>
<dbReference type="InterPro" id="IPR041569">
    <property type="entry name" value="AAA_lid_3"/>
</dbReference>
<proteinExistence type="inferred from homology"/>
<dbReference type="SMART" id="SM00382">
    <property type="entry name" value="AAA"/>
    <property type="match status" value="1"/>
</dbReference>
<dbReference type="AlphaFoldDB" id="A0A8E4R8D5"/>
<dbReference type="GeneID" id="76729117"/>
<comment type="similarity">
    <text evidence="4">Belongs to the AAA ATPase family.</text>
</comment>
<accession>A0A8E4R8D5</accession>
<dbReference type="Gene3D" id="1.25.40.10">
    <property type="entry name" value="Tetratricopeptide repeat domain"/>
    <property type="match status" value="1"/>
</dbReference>
<evidence type="ECO:0000259" key="6">
    <source>
        <dbReference type="SMART" id="SM00382"/>
    </source>
</evidence>